<dbReference type="EMBL" id="JACYTP010000001">
    <property type="protein sequence ID" value="MBD8511274.1"/>
    <property type="molecule type" value="Genomic_DNA"/>
</dbReference>
<accession>A0ABR9BFE1</accession>
<comment type="similarity">
    <text evidence="1">Belongs to the membrane fusion protein (MFP) (TC 8.A.1) family.</text>
</comment>
<feature type="domain" description="CusB-like beta-barrel" evidence="4">
    <location>
        <begin position="223"/>
        <end position="290"/>
    </location>
</feature>
<evidence type="ECO:0000259" key="4">
    <source>
        <dbReference type="Pfam" id="PF25954"/>
    </source>
</evidence>
<evidence type="ECO:0000313" key="7">
    <source>
        <dbReference type="Proteomes" id="UP000649768"/>
    </source>
</evidence>
<dbReference type="Gene3D" id="2.40.50.100">
    <property type="match status" value="2"/>
</dbReference>
<dbReference type="InterPro" id="IPR058647">
    <property type="entry name" value="BSH_CzcB-like"/>
</dbReference>
<dbReference type="Gene3D" id="2.40.30.170">
    <property type="match status" value="1"/>
</dbReference>
<feature type="domain" description="CzcB-like barrel-sandwich hybrid" evidence="5">
    <location>
        <begin position="90"/>
        <end position="217"/>
    </location>
</feature>
<feature type="region of interest" description="Disordered" evidence="2">
    <location>
        <begin position="37"/>
        <end position="59"/>
    </location>
</feature>
<keyword evidence="3" id="KW-0472">Membrane</keyword>
<dbReference type="Proteomes" id="UP000649768">
    <property type="component" value="Unassembled WGS sequence"/>
</dbReference>
<name>A0ABR9BFE1_9GAMM</name>
<keyword evidence="7" id="KW-1185">Reference proteome</keyword>
<dbReference type="PANTHER" id="PTHR30469">
    <property type="entry name" value="MULTIDRUG RESISTANCE PROTEIN MDTA"/>
    <property type="match status" value="1"/>
</dbReference>
<dbReference type="Pfam" id="PF25973">
    <property type="entry name" value="BSH_CzcB"/>
    <property type="match status" value="1"/>
</dbReference>
<reference evidence="6 7" key="1">
    <citation type="submission" date="2020-09" db="EMBL/GenBank/DDBJ databases">
        <title>Photobacterium sp. CAU 1568 isolated from sand of Sido Beach.</title>
        <authorList>
            <person name="Kim W."/>
        </authorList>
    </citation>
    <scope>NUCLEOTIDE SEQUENCE [LARGE SCALE GENOMIC DNA]</scope>
    <source>
        <strain evidence="6 7">CAU 1568</strain>
    </source>
</reference>
<dbReference type="PANTHER" id="PTHR30469:SF29">
    <property type="entry name" value="BLR2860 PROTEIN"/>
    <property type="match status" value="1"/>
</dbReference>
<evidence type="ECO:0000256" key="1">
    <source>
        <dbReference type="ARBA" id="ARBA00009477"/>
    </source>
</evidence>
<keyword evidence="3" id="KW-1133">Transmembrane helix</keyword>
<dbReference type="NCBIfam" id="TIGR01730">
    <property type="entry name" value="RND_mfp"/>
    <property type="match status" value="1"/>
</dbReference>
<gene>
    <name evidence="6" type="ORF">IFO68_00995</name>
</gene>
<proteinExistence type="inferred from homology"/>
<dbReference type="InterPro" id="IPR006143">
    <property type="entry name" value="RND_pump_MFP"/>
</dbReference>
<evidence type="ECO:0000313" key="6">
    <source>
        <dbReference type="EMBL" id="MBD8511274.1"/>
    </source>
</evidence>
<sequence>MRGLHTVLRWLAARPYIYAIGITVLILGWMLSGGQSQEDSTAMQAPGNENSVPVQSQDKAPVPKVRITTFAAEPVFRSLTLYGKTEPSRQATIKAEVAGRVVDVIAQRGSLVKEGQIIARLAQDDWPEQLKRAKAVLKQRQIEYDGAKRLNEKGFQGRVLLAQTEADLVDAQTTIATLTLKLEKTTIRAPLSGILNERMVEVGDYVQVGDPVGNIADINPLVVRADVTETDIQHIRLGQEAEARLTGNHAATGKVRYLSKVANETTNTFRIEVAFDNDELHLLAGTSAELVVPIEETEAIKVTPAVLALDEAGNLGVKTVEKDHVVFTPVRVVKSDGDGTWLGGFSGVVDVITVGQGFVRPGDRVEAIRMEN</sequence>
<evidence type="ECO:0000256" key="2">
    <source>
        <dbReference type="SAM" id="MobiDB-lite"/>
    </source>
</evidence>
<dbReference type="Pfam" id="PF25954">
    <property type="entry name" value="Beta-barrel_RND_2"/>
    <property type="match status" value="1"/>
</dbReference>
<organism evidence="6 7">
    <name type="scientific">Photobacterium arenosum</name>
    <dbReference type="NCBI Taxonomy" id="2774143"/>
    <lineage>
        <taxon>Bacteria</taxon>
        <taxon>Pseudomonadati</taxon>
        <taxon>Pseudomonadota</taxon>
        <taxon>Gammaproteobacteria</taxon>
        <taxon>Vibrionales</taxon>
        <taxon>Vibrionaceae</taxon>
        <taxon>Photobacterium</taxon>
    </lineage>
</organism>
<feature type="compositionally biased region" description="Polar residues" evidence="2">
    <location>
        <begin position="37"/>
        <end position="58"/>
    </location>
</feature>
<keyword evidence="3" id="KW-0812">Transmembrane</keyword>
<dbReference type="InterPro" id="IPR058792">
    <property type="entry name" value="Beta-barrel_RND_2"/>
</dbReference>
<feature type="transmembrane region" description="Helical" evidence="3">
    <location>
        <begin position="12"/>
        <end position="31"/>
    </location>
</feature>
<evidence type="ECO:0000259" key="5">
    <source>
        <dbReference type="Pfam" id="PF25973"/>
    </source>
</evidence>
<evidence type="ECO:0000256" key="3">
    <source>
        <dbReference type="SAM" id="Phobius"/>
    </source>
</evidence>
<comment type="caution">
    <text evidence="6">The sequence shown here is derived from an EMBL/GenBank/DDBJ whole genome shotgun (WGS) entry which is preliminary data.</text>
</comment>
<protein>
    <submittedName>
        <fullName evidence="6">Efflux RND transporter periplasmic adaptor subunit</fullName>
    </submittedName>
</protein>
<dbReference type="SUPFAM" id="SSF111369">
    <property type="entry name" value="HlyD-like secretion proteins"/>
    <property type="match status" value="1"/>
</dbReference>